<evidence type="ECO:0000256" key="1">
    <source>
        <dbReference type="SAM" id="MobiDB-lite"/>
    </source>
</evidence>
<evidence type="ECO:0000313" key="3">
    <source>
        <dbReference type="Proteomes" id="UP000184476"/>
    </source>
</evidence>
<sequence>MVGSLLKLTNGKHRSSNFLEDADDHRGRHRAEEDPPFDPGHRPQRAGRARSADRRTREARRHPRDHDTAGQPGRGRGRGAQRRHAGRVARRQQVPPGHEEGHARRRKAQAPAEEAPGRLIDDRHHRVPAADAPFGVLRSGYAVFIKLYNSYKAS</sequence>
<name>A0A1M4U1U7_9BACL</name>
<reference evidence="2 3" key="1">
    <citation type="submission" date="2016-11" db="EMBL/GenBank/DDBJ databases">
        <authorList>
            <person name="Jaros S."/>
            <person name="Januszkiewicz K."/>
            <person name="Wedrychowicz H."/>
        </authorList>
    </citation>
    <scope>NUCLEOTIDE SEQUENCE [LARGE SCALE GENOMIC DNA]</scope>
    <source>
        <strain evidence="2 3">DSM 44666</strain>
    </source>
</reference>
<dbReference type="EMBL" id="FQVL01000001">
    <property type="protein sequence ID" value="SHE50566.1"/>
    <property type="molecule type" value="Genomic_DNA"/>
</dbReference>
<protein>
    <submittedName>
        <fullName evidence="2">Uncharacterized protein</fullName>
    </submittedName>
</protein>
<feature type="compositionally biased region" description="Basic and acidic residues" evidence="1">
    <location>
        <begin position="23"/>
        <end position="33"/>
    </location>
</feature>
<keyword evidence="3" id="KW-1185">Reference proteome</keyword>
<feature type="compositionally biased region" description="Basic residues" evidence="1">
    <location>
        <begin position="75"/>
        <end position="90"/>
    </location>
</feature>
<organism evidence="2 3">
    <name type="scientific">Seinonella peptonophila</name>
    <dbReference type="NCBI Taxonomy" id="112248"/>
    <lineage>
        <taxon>Bacteria</taxon>
        <taxon>Bacillati</taxon>
        <taxon>Bacillota</taxon>
        <taxon>Bacilli</taxon>
        <taxon>Bacillales</taxon>
        <taxon>Thermoactinomycetaceae</taxon>
        <taxon>Seinonella</taxon>
    </lineage>
</organism>
<gene>
    <name evidence="2" type="ORF">SAMN05444392_101759</name>
</gene>
<feature type="compositionally biased region" description="Basic and acidic residues" evidence="1">
    <location>
        <begin position="115"/>
        <end position="124"/>
    </location>
</feature>
<accession>A0A1M4U1U7</accession>
<feature type="region of interest" description="Disordered" evidence="1">
    <location>
        <begin position="1"/>
        <end position="128"/>
    </location>
</feature>
<dbReference type="Proteomes" id="UP000184476">
    <property type="component" value="Unassembled WGS sequence"/>
</dbReference>
<dbReference type="AlphaFoldDB" id="A0A1M4U1U7"/>
<proteinExistence type="predicted"/>
<evidence type="ECO:0000313" key="2">
    <source>
        <dbReference type="EMBL" id="SHE50566.1"/>
    </source>
</evidence>